<dbReference type="EMBL" id="CP092109">
    <property type="protein sequence ID" value="UWZ80398.1"/>
    <property type="molecule type" value="Genomic_DNA"/>
</dbReference>
<evidence type="ECO:0000259" key="7">
    <source>
        <dbReference type="Pfam" id="PF02776"/>
    </source>
</evidence>
<keyword evidence="3 4" id="KW-0786">Thiamine pyrophosphate</keyword>
<dbReference type="Pfam" id="PF02775">
    <property type="entry name" value="TPP_enzyme_C"/>
    <property type="match status" value="1"/>
</dbReference>
<evidence type="ECO:0000256" key="1">
    <source>
        <dbReference type="ARBA" id="ARBA00001964"/>
    </source>
</evidence>
<evidence type="ECO:0000259" key="5">
    <source>
        <dbReference type="Pfam" id="PF00205"/>
    </source>
</evidence>
<evidence type="ECO:0000313" key="8">
    <source>
        <dbReference type="EMBL" id="UWZ80398.1"/>
    </source>
</evidence>
<reference evidence="8" key="1">
    <citation type="journal article" date="2022" name="Environ. Microbiol.">
        <title>Geoalkalibacter halelectricus SAP #1 sp. nov. possessing extracellular electron transfer and mineral#reducing capabilities from a haloalkaline environment.</title>
        <authorList>
            <person name="Yadav S."/>
            <person name="Singh R."/>
            <person name="Sundharam S.S."/>
            <person name="Chaudhary S."/>
            <person name="Krishnamurthi S."/>
            <person name="Patil S.A."/>
        </authorList>
    </citation>
    <scope>NUCLEOTIDE SEQUENCE</scope>
    <source>
        <strain evidence="8">SAP-1</strain>
    </source>
</reference>
<dbReference type="PANTHER" id="PTHR18968:SF13">
    <property type="entry name" value="ACETOLACTATE SYNTHASE CATALYTIC SUBUNIT, MITOCHONDRIAL"/>
    <property type="match status" value="1"/>
</dbReference>
<dbReference type="PROSITE" id="PS00187">
    <property type="entry name" value="TPP_ENZYMES"/>
    <property type="match status" value="1"/>
</dbReference>
<feature type="domain" description="Thiamine pyrophosphate enzyme central" evidence="5">
    <location>
        <begin position="228"/>
        <end position="357"/>
    </location>
</feature>
<dbReference type="InterPro" id="IPR012001">
    <property type="entry name" value="Thiamin_PyroP_enz_TPP-bd_dom"/>
</dbReference>
<dbReference type="SUPFAM" id="SSF52467">
    <property type="entry name" value="DHS-like NAD/FAD-binding domain"/>
    <property type="match status" value="1"/>
</dbReference>
<dbReference type="InterPro" id="IPR000399">
    <property type="entry name" value="TPP-bd_CS"/>
</dbReference>
<dbReference type="InterPro" id="IPR029061">
    <property type="entry name" value="THDP-binding"/>
</dbReference>
<dbReference type="Gene3D" id="3.40.50.970">
    <property type="match status" value="2"/>
</dbReference>
<dbReference type="PANTHER" id="PTHR18968">
    <property type="entry name" value="THIAMINE PYROPHOSPHATE ENZYMES"/>
    <property type="match status" value="1"/>
</dbReference>
<dbReference type="Pfam" id="PF00205">
    <property type="entry name" value="TPP_enzyme_M"/>
    <property type="match status" value="1"/>
</dbReference>
<evidence type="ECO:0000256" key="2">
    <source>
        <dbReference type="ARBA" id="ARBA00007812"/>
    </source>
</evidence>
<keyword evidence="9" id="KW-1185">Reference proteome</keyword>
<dbReference type="Pfam" id="PF02776">
    <property type="entry name" value="TPP_enzyme_N"/>
    <property type="match status" value="1"/>
</dbReference>
<dbReference type="CDD" id="cd07035">
    <property type="entry name" value="TPP_PYR_POX_like"/>
    <property type="match status" value="1"/>
</dbReference>
<gene>
    <name evidence="8" type="ORF">L9S41_03085</name>
</gene>
<dbReference type="InterPro" id="IPR029035">
    <property type="entry name" value="DHS-like_NAD/FAD-binding_dom"/>
</dbReference>
<dbReference type="RefSeq" id="WP_260748755.1">
    <property type="nucleotide sequence ID" value="NZ_CP092109.1"/>
</dbReference>
<dbReference type="InterPro" id="IPR045229">
    <property type="entry name" value="TPP_enz"/>
</dbReference>
<dbReference type="InterPro" id="IPR011766">
    <property type="entry name" value="TPP_enzyme_TPP-bd"/>
</dbReference>
<evidence type="ECO:0000256" key="4">
    <source>
        <dbReference type="RuleBase" id="RU362132"/>
    </source>
</evidence>
<evidence type="ECO:0000313" key="9">
    <source>
        <dbReference type="Proteomes" id="UP001060414"/>
    </source>
</evidence>
<dbReference type="Gene3D" id="3.40.50.1220">
    <property type="entry name" value="TPP-binding domain"/>
    <property type="match status" value="1"/>
</dbReference>
<feature type="domain" description="Thiamine pyrophosphate enzyme N-terminal TPP-binding" evidence="7">
    <location>
        <begin position="24"/>
        <end position="136"/>
    </location>
</feature>
<comment type="similarity">
    <text evidence="2 4">Belongs to the TPP enzyme family.</text>
</comment>
<dbReference type="CDD" id="cd00568">
    <property type="entry name" value="TPP_enzymes"/>
    <property type="match status" value="1"/>
</dbReference>
<accession>A0ABY5ZMS2</accession>
<protein>
    <submittedName>
        <fullName evidence="8">Thiamine pyrophosphate-binding protein</fullName>
    </submittedName>
</protein>
<dbReference type="SUPFAM" id="SSF52518">
    <property type="entry name" value="Thiamin diphosphate-binding fold (THDP-binding)"/>
    <property type="match status" value="2"/>
</dbReference>
<comment type="cofactor">
    <cofactor evidence="1">
        <name>thiamine diphosphate</name>
        <dbReference type="ChEBI" id="CHEBI:58937"/>
    </cofactor>
</comment>
<name>A0ABY5ZMS2_9BACT</name>
<evidence type="ECO:0000256" key="3">
    <source>
        <dbReference type="ARBA" id="ARBA00023052"/>
    </source>
</evidence>
<evidence type="ECO:0000259" key="6">
    <source>
        <dbReference type="Pfam" id="PF02775"/>
    </source>
</evidence>
<dbReference type="InterPro" id="IPR012000">
    <property type="entry name" value="Thiamin_PyroP_enz_cen_dom"/>
</dbReference>
<sequence>MVDFKASQTAPSPSEITATCRPELGDLVVEYLEGIGVEYIFGVPGGAIEPLYNAMARSSRRGGLRPIIARHEAGAAFMADGYARETGKLGVCCATTGPGATNLITGVASAYADNIPMLVLTAQTALPQFGRRTLQESSCTAVNTVAMFQACTRFSSLVSHRGQLEGKLLSAILATQGPPAGPAHLSIPMDVLASPRRLRSDAYMPLFNNLLNPHDMTNLQAMDALYNEVAKSPRIVVILGEDCGGAMDVIMEFIDAVHAIFVSGPAGKRHADHHHPLYRGTLGFAGHESASQAVNDAEVDLVLAVGTRMDDLVFGSLLKSKAFQEKLVQIDVTAENFHLAPLAHLHVCGTIQSIFKNLLAQVREHCCPRQLRLVADRSIASQNTEEAGNASRKLPPPRIHLNEAEKFYSNALPLKPQRLMHELSRRFPAHTRFIADAGNSWTWSIHYLMPQGRDLYRVAMGYGAMAWGIGAAVGTAIGCPGAPVVCLTGDGSWLMSGQELTVAVAEKLPVIYVMLNDGALGMVKHGQRLGGAEPVGFELPPVDFAGMARAMGAEAYNIRSIADLDNLDIEQICRRQGPTLLDVIVDGEEVPPMGMRMKNLGR</sequence>
<organism evidence="8 9">
    <name type="scientific">Geoalkalibacter halelectricus</name>
    <dbReference type="NCBI Taxonomy" id="2847045"/>
    <lineage>
        <taxon>Bacteria</taxon>
        <taxon>Pseudomonadati</taxon>
        <taxon>Thermodesulfobacteriota</taxon>
        <taxon>Desulfuromonadia</taxon>
        <taxon>Desulfuromonadales</taxon>
        <taxon>Geoalkalibacteraceae</taxon>
        <taxon>Geoalkalibacter</taxon>
    </lineage>
</organism>
<proteinExistence type="inferred from homology"/>
<feature type="domain" description="Thiamine pyrophosphate enzyme TPP-binding" evidence="6">
    <location>
        <begin position="436"/>
        <end position="583"/>
    </location>
</feature>
<dbReference type="Proteomes" id="UP001060414">
    <property type="component" value="Chromosome"/>
</dbReference>